<evidence type="ECO:0000256" key="4">
    <source>
        <dbReference type="RuleBase" id="RU362109"/>
    </source>
</evidence>
<protein>
    <recommendedName>
        <fullName evidence="5">UBC core domain-containing protein</fullName>
    </recommendedName>
</protein>
<keyword evidence="4" id="KW-0547">Nucleotide-binding</keyword>
<dbReference type="PANTHER" id="PTHR24067">
    <property type="entry name" value="UBIQUITIN-CONJUGATING ENZYME E2"/>
    <property type="match status" value="1"/>
</dbReference>
<dbReference type="Gene3D" id="3.10.110.10">
    <property type="entry name" value="Ubiquitin Conjugating Enzyme"/>
    <property type="match status" value="1"/>
</dbReference>
<dbReference type="SMART" id="SM00212">
    <property type="entry name" value="UBCc"/>
    <property type="match status" value="1"/>
</dbReference>
<dbReference type="InterPro" id="IPR023313">
    <property type="entry name" value="UBQ-conjugating_AS"/>
</dbReference>
<evidence type="ECO:0000313" key="6">
    <source>
        <dbReference type="EMBL" id="EYC24141.1"/>
    </source>
</evidence>
<keyword evidence="4" id="KW-0067">ATP-binding</keyword>
<dbReference type="PROSITE" id="PS00183">
    <property type="entry name" value="UBC_1"/>
    <property type="match status" value="1"/>
</dbReference>
<feature type="domain" description="UBC core" evidence="5">
    <location>
        <begin position="49"/>
        <end position="193"/>
    </location>
</feature>
<dbReference type="GO" id="GO:0005524">
    <property type="term" value="F:ATP binding"/>
    <property type="evidence" value="ECO:0007669"/>
    <property type="project" value="UniProtKB-UniRule"/>
</dbReference>
<dbReference type="Pfam" id="PF00179">
    <property type="entry name" value="UQ_con"/>
    <property type="match status" value="1"/>
</dbReference>
<keyword evidence="7" id="KW-1185">Reference proteome</keyword>
<dbReference type="AlphaFoldDB" id="A0A016VA49"/>
<proteinExistence type="inferred from homology"/>
<dbReference type="Proteomes" id="UP000024635">
    <property type="component" value="Unassembled WGS sequence"/>
</dbReference>
<dbReference type="GO" id="GO:0032446">
    <property type="term" value="P:protein modification by small protein conjugation"/>
    <property type="evidence" value="ECO:0007669"/>
    <property type="project" value="UniProtKB-ARBA"/>
</dbReference>
<dbReference type="InterPro" id="IPR050113">
    <property type="entry name" value="Ub_conjugating_enzyme"/>
</dbReference>
<evidence type="ECO:0000256" key="2">
    <source>
        <dbReference type="ARBA" id="ARBA00022786"/>
    </source>
</evidence>
<evidence type="ECO:0000256" key="1">
    <source>
        <dbReference type="ARBA" id="ARBA00022679"/>
    </source>
</evidence>
<comment type="similarity">
    <text evidence="4">Belongs to the ubiquitin-conjugating enzyme family.</text>
</comment>
<dbReference type="PROSITE" id="PS50127">
    <property type="entry name" value="UBC_2"/>
    <property type="match status" value="1"/>
</dbReference>
<accession>A0A016VA49</accession>
<dbReference type="FunFam" id="3.10.110.10:FF:000266">
    <property type="entry name" value="Uncharacterized protein"/>
    <property type="match status" value="1"/>
</dbReference>
<organism evidence="6 7">
    <name type="scientific">Ancylostoma ceylanicum</name>
    <dbReference type="NCBI Taxonomy" id="53326"/>
    <lineage>
        <taxon>Eukaryota</taxon>
        <taxon>Metazoa</taxon>
        <taxon>Ecdysozoa</taxon>
        <taxon>Nematoda</taxon>
        <taxon>Chromadorea</taxon>
        <taxon>Rhabditida</taxon>
        <taxon>Rhabditina</taxon>
        <taxon>Rhabditomorpha</taxon>
        <taxon>Strongyloidea</taxon>
        <taxon>Ancylostomatidae</taxon>
        <taxon>Ancylostomatinae</taxon>
        <taxon>Ancylostoma</taxon>
    </lineage>
</organism>
<dbReference type="InterPro" id="IPR000608">
    <property type="entry name" value="UBC"/>
</dbReference>
<name>A0A016VA49_9BILA</name>
<dbReference type="EMBL" id="JARK01001350">
    <property type="protein sequence ID" value="EYC24141.1"/>
    <property type="molecule type" value="Genomic_DNA"/>
</dbReference>
<keyword evidence="2 4" id="KW-0833">Ubl conjugation pathway</keyword>
<evidence type="ECO:0000313" key="7">
    <source>
        <dbReference type="Proteomes" id="UP000024635"/>
    </source>
</evidence>
<dbReference type="GO" id="GO:0016740">
    <property type="term" value="F:transferase activity"/>
    <property type="evidence" value="ECO:0007669"/>
    <property type="project" value="UniProtKB-KW"/>
</dbReference>
<dbReference type="InterPro" id="IPR016135">
    <property type="entry name" value="UBQ-conjugating_enzyme/RWD"/>
</dbReference>
<feature type="active site" description="Glycyl thioester intermediate" evidence="3">
    <location>
        <position position="134"/>
    </location>
</feature>
<evidence type="ECO:0000259" key="5">
    <source>
        <dbReference type="PROSITE" id="PS50127"/>
    </source>
</evidence>
<keyword evidence="1" id="KW-0808">Transferase</keyword>
<comment type="caution">
    <text evidence="6">The sequence shown here is derived from an EMBL/GenBank/DDBJ whole genome shotgun (WGS) entry which is preliminary data.</text>
</comment>
<evidence type="ECO:0000256" key="3">
    <source>
        <dbReference type="PROSITE-ProRule" id="PRU10133"/>
    </source>
</evidence>
<sequence>MHTTTIKTVWNRNHTRAVSRNTMRRVNNSSILAFSGWDVLVAILCTNTQLSSRMEHTIHELTNRPPEGILAAPLDEDNFFEWECLITGPEDTCFANGVFPARISFPQDYPLSPPKMRFTCDLFHPNIYQDGRVCISILHAPGDDPTGYESSSERWSPVQSIEKILLSVVSMLAGGSSQISDTSTSQMTNHPQT</sequence>
<reference evidence="7" key="1">
    <citation type="journal article" date="2015" name="Nat. Genet.">
        <title>The genome and transcriptome of the zoonotic hookworm Ancylostoma ceylanicum identify infection-specific gene families.</title>
        <authorList>
            <person name="Schwarz E.M."/>
            <person name="Hu Y."/>
            <person name="Antoshechkin I."/>
            <person name="Miller M.M."/>
            <person name="Sternberg P.W."/>
            <person name="Aroian R.V."/>
        </authorList>
    </citation>
    <scope>NUCLEOTIDE SEQUENCE</scope>
    <source>
        <strain evidence="7">HY135</strain>
    </source>
</reference>
<dbReference type="OrthoDB" id="19692at2759"/>
<gene>
    <name evidence="6" type="primary">Acey_s0014.g2347</name>
    <name evidence="6" type="synonym">Acey-ubc-14</name>
    <name evidence="6" type="ORF">Y032_0014g2347</name>
</gene>
<dbReference type="SUPFAM" id="SSF54495">
    <property type="entry name" value="UBC-like"/>
    <property type="match status" value="1"/>
</dbReference>